<sequence>MRNRVLSVVAAAALAAGGLTTATLVNPATAAADGCFTFDSDLSEGDSGAAVEELQVRVAGWVSRGEHLTIDGEFGPATEAAVERFQEGYDVAPSGVVDAETREVLHALGQDDCTPEHFSYSEFDDNCGANNFEGGKVDAATAKENSRRVMWQLEAMRHKLGDVPLGITSGFRSVSCNDSVGGSSTSRHMYGETADLGIGANEHPQCTLYDAAHEAGFTEIIGPGAEGHNDHVHVANDRTPYSSAPNC</sequence>
<reference evidence="5 6" key="1">
    <citation type="submission" date="2024-09" db="EMBL/GenBank/DDBJ databases">
        <title>The Natural Products Discovery Center: Release of the First 8490 Sequenced Strains for Exploring Actinobacteria Biosynthetic Diversity.</title>
        <authorList>
            <person name="Kalkreuter E."/>
            <person name="Kautsar S.A."/>
            <person name="Yang D."/>
            <person name="Bader C.D."/>
            <person name="Teijaro C.N."/>
            <person name="Fluegel L."/>
            <person name="Davis C.M."/>
            <person name="Simpson J.R."/>
            <person name="Lauterbach L."/>
            <person name="Steele A.D."/>
            <person name="Gui C."/>
            <person name="Meng S."/>
            <person name="Li G."/>
            <person name="Viehrig K."/>
            <person name="Ye F."/>
            <person name="Su P."/>
            <person name="Kiefer A.F."/>
            <person name="Nichols A."/>
            <person name="Cepeda A.J."/>
            <person name="Yan W."/>
            <person name="Fan B."/>
            <person name="Jiang Y."/>
            <person name="Adhikari A."/>
            <person name="Zheng C.-J."/>
            <person name="Schuster L."/>
            <person name="Cowan T.M."/>
            <person name="Smanski M.J."/>
            <person name="Chevrette M.G."/>
            <person name="De Carvalho L.P.S."/>
            <person name="Shen B."/>
        </authorList>
    </citation>
    <scope>NUCLEOTIDE SEQUENCE [LARGE SCALE GENOMIC DNA]</scope>
    <source>
        <strain evidence="5 6">NPDC060353</strain>
    </source>
</reference>
<dbReference type="InterPro" id="IPR009045">
    <property type="entry name" value="Zn_M74/Hedgehog-like"/>
</dbReference>
<name>A0ABW6G6H0_9PSEU</name>
<feature type="domain" description="Peptidoglycan binding-like" evidence="3">
    <location>
        <begin position="48"/>
        <end position="105"/>
    </location>
</feature>
<dbReference type="RefSeq" id="WP_258938263.1">
    <property type="nucleotide sequence ID" value="NZ_JANBBF010000015.1"/>
</dbReference>
<feature type="region of interest" description="Disordered" evidence="1">
    <location>
        <begin position="228"/>
        <end position="247"/>
    </location>
</feature>
<comment type="caution">
    <text evidence="5">The sequence shown here is derived from an EMBL/GenBank/DDBJ whole genome shotgun (WGS) entry which is preliminary data.</text>
</comment>
<dbReference type="SUPFAM" id="SSF55166">
    <property type="entry name" value="Hedgehog/DD-peptidase"/>
    <property type="match status" value="1"/>
</dbReference>
<evidence type="ECO:0000259" key="4">
    <source>
        <dbReference type="Pfam" id="PF08291"/>
    </source>
</evidence>
<dbReference type="Gene3D" id="1.10.101.10">
    <property type="entry name" value="PGBD-like superfamily/PGBD"/>
    <property type="match status" value="1"/>
</dbReference>
<gene>
    <name evidence="5" type="ORF">ACFWGY_15660</name>
</gene>
<dbReference type="Pfam" id="PF08291">
    <property type="entry name" value="Peptidase_M15_3"/>
    <property type="match status" value="1"/>
</dbReference>
<feature type="chain" id="PRO_5046598342" evidence="2">
    <location>
        <begin position="22"/>
        <end position="247"/>
    </location>
</feature>
<keyword evidence="6" id="KW-1185">Reference proteome</keyword>
<dbReference type="SUPFAM" id="SSF47090">
    <property type="entry name" value="PGBD-like"/>
    <property type="match status" value="1"/>
</dbReference>
<dbReference type="Gene3D" id="3.30.1380.10">
    <property type="match status" value="1"/>
</dbReference>
<protein>
    <submittedName>
        <fullName evidence="5">D-Ala-D-Ala carboxypeptidase family metallohydrolase</fullName>
    </submittedName>
</protein>
<dbReference type="InterPro" id="IPR002477">
    <property type="entry name" value="Peptidoglycan-bd-like"/>
</dbReference>
<evidence type="ECO:0000259" key="3">
    <source>
        <dbReference type="Pfam" id="PF01471"/>
    </source>
</evidence>
<feature type="signal peptide" evidence="2">
    <location>
        <begin position="1"/>
        <end position="21"/>
    </location>
</feature>
<accession>A0ABW6G6H0</accession>
<keyword evidence="5" id="KW-0378">Hydrolase</keyword>
<dbReference type="InterPro" id="IPR013230">
    <property type="entry name" value="Peptidase_M15A_C"/>
</dbReference>
<dbReference type="Pfam" id="PF01471">
    <property type="entry name" value="PG_binding_1"/>
    <property type="match status" value="1"/>
</dbReference>
<proteinExistence type="predicted"/>
<keyword evidence="2" id="KW-0732">Signal</keyword>
<organism evidence="5 6">
    <name type="scientific">Prauserella salsuginis</name>
    <dbReference type="NCBI Taxonomy" id="387889"/>
    <lineage>
        <taxon>Bacteria</taxon>
        <taxon>Bacillati</taxon>
        <taxon>Actinomycetota</taxon>
        <taxon>Actinomycetes</taxon>
        <taxon>Pseudonocardiales</taxon>
        <taxon>Pseudonocardiaceae</taxon>
        <taxon>Prauserella</taxon>
        <taxon>Prauserella salsuginis group</taxon>
    </lineage>
</organism>
<evidence type="ECO:0000256" key="1">
    <source>
        <dbReference type="SAM" id="MobiDB-lite"/>
    </source>
</evidence>
<feature type="domain" description="Peptidase M15A C-terminal" evidence="4">
    <location>
        <begin position="117"/>
        <end position="235"/>
    </location>
</feature>
<dbReference type="EMBL" id="JBHXCV010000009">
    <property type="protein sequence ID" value="MFD6794776.1"/>
    <property type="molecule type" value="Genomic_DNA"/>
</dbReference>
<evidence type="ECO:0000313" key="5">
    <source>
        <dbReference type="EMBL" id="MFD6794776.1"/>
    </source>
</evidence>
<keyword evidence="5" id="KW-0121">Carboxypeptidase</keyword>
<dbReference type="Proteomes" id="UP001598673">
    <property type="component" value="Unassembled WGS sequence"/>
</dbReference>
<dbReference type="GO" id="GO:0004180">
    <property type="term" value="F:carboxypeptidase activity"/>
    <property type="evidence" value="ECO:0007669"/>
    <property type="project" value="UniProtKB-KW"/>
</dbReference>
<evidence type="ECO:0000256" key="2">
    <source>
        <dbReference type="SAM" id="SignalP"/>
    </source>
</evidence>
<dbReference type="InterPro" id="IPR036366">
    <property type="entry name" value="PGBDSf"/>
</dbReference>
<evidence type="ECO:0000313" key="6">
    <source>
        <dbReference type="Proteomes" id="UP001598673"/>
    </source>
</evidence>
<keyword evidence="5" id="KW-0645">Protease</keyword>
<dbReference type="InterPro" id="IPR036365">
    <property type="entry name" value="PGBD-like_sf"/>
</dbReference>